<protein>
    <submittedName>
        <fullName evidence="2">Uncharacterized protein</fullName>
    </submittedName>
</protein>
<gene>
    <name evidence="2" type="ORF">GCM10010974_36100</name>
</gene>
<dbReference type="Proteomes" id="UP000632322">
    <property type="component" value="Unassembled WGS sequence"/>
</dbReference>
<reference evidence="3" key="1">
    <citation type="journal article" date="2019" name="Int. J. Syst. Evol. Microbiol.">
        <title>The Global Catalogue of Microorganisms (GCM) 10K type strain sequencing project: providing services to taxonomists for standard genome sequencing and annotation.</title>
        <authorList>
            <consortium name="The Broad Institute Genomics Platform"/>
            <consortium name="The Broad Institute Genome Sequencing Center for Infectious Disease"/>
            <person name="Wu L."/>
            <person name="Ma J."/>
        </authorList>
    </citation>
    <scope>NUCLEOTIDE SEQUENCE [LARGE SCALE GENOMIC DNA]</scope>
    <source>
        <strain evidence="3">CGMCC 1.15472</strain>
    </source>
</reference>
<sequence>MTGMIVTVNAEFGASAASARGSAETMSMERNGQRSLPASAPAWRRSVAAVRSHDDVVIGSSSIVGSWAKSPAVIARNARAAQPVANGTVGFARTVEMLSLGMAASIAIVLSGAAVLSEHHLRS</sequence>
<evidence type="ECO:0000313" key="2">
    <source>
        <dbReference type="EMBL" id="GGC50803.1"/>
    </source>
</evidence>
<proteinExistence type="predicted"/>
<evidence type="ECO:0000256" key="1">
    <source>
        <dbReference type="SAM" id="Phobius"/>
    </source>
</evidence>
<accession>A0ABQ1N1J9</accession>
<keyword evidence="1" id="KW-0472">Membrane</keyword>
<feature type="transmembrane region" description="Helical" evidence="1">
    <location>
        <begin position="97"/>
        <end position="116"/>
    </location>
</feature>
<evidence type="ECO:0000313" key="3">
    <source>
        <dbReference type="Proteomes" id="UP000632322"/>
    </source>
</evidence>
<keyword evidence="1" id="KW-1133">Transmembrane helix</keyword>
<name>A0ABQ1N1J9_9MICO</name>
<keyword evidence="3" id="KW-1185">Reference proteome</keyword>
<comment type="caution">
    <text evidence="2">The sequence shown here is derived from an EMBL/GenBank/DDBJ whole genome shotgun (WGS) entry which is preliminary data.</text>
</comment>
<organism evidence="2 3">
    <name type="scientific">Brevibacterium sediminis</name>
    <dbReference type="NCBI Taxonomy" id="1857024"/>
    <lineage>
        <taxon>Bacteria</taxon>
        <taxon>Bacillati</taxon>
        <taxon>Actinomycetota</taxon>
        <taxon>Actinomycetes</taxon>
        <taxon>Micrococcales</taxon>
        <taxon>Brevibacteriaceae</taxon>
        <taxon>Brevibacterium</taxon>
    </lineage>
</organism>
<dbReference type="EMBL" id="BMJG01000028">
    <property type="protein sequence ID" value="GGC50803.1"/>
    <property type="molecule type" value="Genomic_DNA"/>
</dbReference>
<keyword evidence="1" id="KW-0812">Transmembrane</keyword>